<evidence type="ECO:0000313" key="2">
    <source>
        <dbReference type="EMBL" id="RKT01046.1"/>
    </source>
</evidence>
<dbReference type="RefSeq" id="WP_121459993.1">
    <property type="nucleotide sequence ID" value="NZ_RBXB01000001.1"/>
</dbReference>
<gene>
    <name evidence="2" type="ORF">BCF58_0257</name>
</gene>
<dbReference type="OrthoDB" id="894059at2"/>
<sequence length="180" mass="20663">MKKILILTCFFISGIISSQYFEFEEVIKVDSTITKDELFNRARNWIGKSFNDEKYVIATEDRNNGELSGNGKMFYNPSKLFFGSSAVQGDVDFKISIFVKNGRYKYKFYAFRHSGTTVMGNPAISYGMITESNEVPRPSRGQPNKVAWKNIKEQISIKVNKLIDGLKESMNTKYEGNKDW</sequence>
<comment type="caution">
    <text evidence="2">The sequence shown here is derived from an EMBL/GenBank/DDBJ whole genome shotgun (WGS) entry which is preliminary data.</text>
</comment>
<proteinExistence type="predicted"/>
<dbReference type="AlphaFoldDB" id="A0A495SLT5"/>
<feature type="domain" description="DUF4468" evidence="1">
    <location>
        <begin position="23"/>
        <end position="113"/>
    </location>
</feature>
<dbReference type="InterPro" id="IPR027823">
    <property type="entry name" value="DUF4468"/>
</dbReference>
<dbReference type="Pfam" id="PF14730">
    <property type="entry name" value="DUF4468"/>
    <property type="match status" value="1"/>
</dbReference>
<keyword evidence="3" id="KW-1185">Reference proteome</keyword>
<dbReference type="Proteomes" id="UP000272428">
    <property type="component" value="Unassembled WGS sequence"/>
</dbReference>
<evidence type="ECO:0000259" key="1">
    <source>
        <dbReference type="Pfam" id="PF14730"/>
    </source>
</evidence>
<dbReference type="EMBL" id="RBXB01000001">
    <property type="protein sequence ID" value="RKT01046.1"/>
    <property type="molecule type" value="Genomic_DNA"/>
</dbReference>
<dbReference type="Gene3D" id="3.30.530.80">
    <property type="match status" value="1"/>
</dbReference>
<reference evidence="2 3" key="1">
    <citation type="submission" date="2018-10" db="EMBL/GenBank/DDBJ databases">
        <title>Genomic Encyclopedia of Archaeal and Bacterial Type Strains, Phase II (KMG-II): from individual species to whole genera.</title>
        <authorList>
            <person name="Goeker M."/>
        </authorList>
    </citation>
    <scope>NUCLEOTIDE SEQUENCE [LARGE SCALE GENOMIC DNA]</scope>
    <source>
        <strain evidence="2 3">DSM 14219</strain>
    </source>
</reference>
<evidence type="ECO:0000313" key="3">
    <source>
        <dbReference type="Proteomes" id="UP000272428"/>
    </source>
</evidence>
<protein>
    <submittedName>
        <fullName evidence="2">Uncharacterized protein with TBP-like fold DUF4468</fullName>
    </submittedName>
</protein>
<accession>A0A495SLT5</accession>
<organism evidence="2 3">
    <name type="scientific">Chryseobacterium defluvii</name>
    <dbReference type="NCBI Taxonomy" id="160396"/>
    <lineage>
        <taxon>Bacteria</taxon>
        <taxon>Pseudomonadati</taxon>
        <taxon>Bacteroidota</taxon>
        <taxon>Flavobacteriia</taxon>
        <taxon>Flavobacteriales</taxon>
        <taxon>Weeksellaceae</taxon>
        <taxon>Chryseobacterium group</taxon>
        <taxon>Chryseobacterium</taxon>
    </lineage>
</organism>
<name>A0A495SLT5_9FLAO</name>